<evidence type="ECO:0000313" key="7">
    <source>
        <dbReference type="EMBL" id="OGH03413.1"/>
    </source>
</evidence>
<dbReference type="Proteomes" id="UP000177583">
    <property type="component" value="Unassembled WGS sequence"/>
</dbReference>
<dbReference type="InterPro" id="IPR036157">
    <property type="entry name" value="dUTPase-like_sf"/>
</dbReference>
<dbReference type="PANTHER" id="PTHR11241">
    <property type="entry name" value="DEOXYURIDINE 5'-TRIPHOSPHATE NUCLEOTIDOHYDROLASE"/>
    <property type="match status" value="1"/>
</dbReference>
<evidence type="ECO:0000256" key="4">
    <source>
        <dbReference type="ARBA" id="ARBA00023080"/>
    </source>
</evidence>
<protein>
    <recommendedName>
        <fullName evidence="2">dUTP diphosphatase</fullName>
        <ecNumber evidence="2">3.6.1.23</ecNumber>
    </recommendedName>
</protein>
<dbReference type="PANTHER" id="PTHR11241:SF0">
    <property type="entry name" value="DEOXYURIDINE 5'-TRIPHOSPHATE NUCLEOTIDOHYDROLASE"/>
    <property type="match status" value="1"/>
</dbReference>
<comment type="catalytic activity">
    <reaction evidence="5">
        <text>dUTP + H2O = dUMP + diphosphate + H(+)</text>
        <dbReference type="Rhea" id="RHEA:10248"/>
        <dbReference type="ChEBI" id="CHEBI:15377"/>
        <dbReference type="ChEBI" id="CHEBI:15378"/>
        <dbReference type="ChEBI" id="CHEBI:33019"/>
        <dbReference type="ChEBI" id="CHEBI:61555"/>
        <dbReference type="ChEBI" id="CHEBI:246422"/>
        <dbReference type="EC" id="3.6.1.23"/>
    </reaction>
</comment>
<dbReference type="InterPro" id="IPR008181">
    <property type="entry name" value="dUTPase"/>
</dbReference>
<evidence type="ECO:0000256" key="2">
    <source>
        <dbReference type="ARBA" id="ARBA00012379"/>
    </source>
</evidence>
<dbReference type="AlphaFoldDB" id="A0A1F6GZ17"/>
<dbReference type="GO" id="GO:0006226">
    <property type="term" value="P:dUMP biosynthetic process"/>
    <property type="evidence" value="ECO:0007669"/>
    <property type="project" value="InterPro"/>
</dbReference>
<evidence type="ECO:0000256" key="3">
    <source>
        <dbReference type="ARBA" id="ARBA00022801"/>
    </source>
</evidence>
<dbReference type="SUPFAM" id="SSF51283">
    <property type="entry name" value="dUTPase-like"/>
    <property type="match status" value="1"/>
</dbReference>
<keyword evidence="3" id="KW-0378">Hydrolase</keyword>
<dbReference type="GO" id="GO:0004170">
    <property type="term" value="F:dUTP diphosphatase activity"/>
    <property type="evidence" value="ECO:0007669"/>
    <property type="project" value="UniProtKB-EC"/>
</dbReference>
<comment type="caution">
    <text evidence="7">The sequence shown here is derived from an EMBL/GenBank/DDBJ whole genome shotgun (WGS) entry which is preliminary data.</text>
</comment>
<sequence length="133" mass="14231">MAVPKKAHNTDAGVDLTCMAVEQKGERVFFLDTGVSLEPPAGYYTELYPRSSMAKSEFVQANSVGIIDGDYRGRVLMPVRYLGSGDPLAAALALVGQRVGQLVLKKMENYEVQVVSELNNTQRGTGGFGSTGA</sequence>
<organism evidence="7 8">
    <name type="scientific">Candidatus Lambdaproteobacteria bacterium RIFOXYD2_FULL_56_26</name>
    <dbReference type="NCBI Taxonomy" id="1817773"/>
    <lineage>
        <taxon>Bacteria</taxon>
        <taxon>Pseudomonadati</taxon>
        <taxon>Pseudomonadota</taxon>
        <taxon>Candidatus Lambdaproteobacteria</taxon>
    </lineage>
</organism>
<dbReference type="GO" id="GO:0046081">
    <property type="term" value="P:dUTP catabolic process"/>
    <property type="evidence" value="ECO:0007669"/>
    <property type="project" value="InterPro"/>
</dbReference>
<gene>
    <name evidence="7" type="ORF">A2557_02200</name>
</gene>
<comment type="similarity">
    <text evidence="1">Belongs to the dUTPase family.</text>
</comment>
<evidence type="ECO:0000256" key="5">
    <source>
        <dbReference type="ARBA" id="ARBA00047686"/>
    </source>
</evidence>
<feature type="domain" description="dUTPase-like" evidence="6">
    <location>
        <begin position="3"/>
        <end position="132"/>
    </location>
</feature>
<dbReference type="GO" id="GO:0000287">
    <property type="term" value="F:magnesium ion binding"/>
    <property type="evidence" value="ECO:0007669"/>
    <property type="project" value="InterPro"/>
</dbReference>
<keyword evidence="4" id="KW-0546">Nucleotide metabolism</keyword>
<evidence type="ECO:0000259" key="6">
    <source>
        <dbReference type="Pfam" id="PF00692"/>
    </source>
</evidence>
<reference evidence="7 8" key="1">
    <citation type="journal article" date="2016" name="Nat. Commun.">
        <title>Thousands of microbial genomes shed light on interconnected biogeochemical processes in an aquifer system.</title>
        <authorList>
            <person name="Anantharaman K."/>
            <person name="Brown C.T."/>
            <person name="Hug L.A."/>
            <person name="Sharon I."/>
            <person name="Castelle C.J."/>
            <person name="Probst A.J."/>
            <person name="Thomas B.C."/>
            <person name="Singh A."/>
            <person name="Wilkins M.J."/>
            <person name="Karaoz U."/>
            <person name="Brodie E.L."/>
            <person name="Williams K.H."/>
            <person name="Hubbard S.S."/>
            <person name="Banfield J.F."/>
        </authorList>
    </citation>
    <scope>NUCLEOTIDE SEQUENCE [LARGE SCALE GENOMIC DNA]</scope>
</reference>
<proteinExistence type="inferred from homology"/>
<evidence type="ECO:0000313" key="8">
    <source>
        <dbReference type="Proteomes" id="UP000177583"/>
    </source>
</evidence>
<dbReference type="Gene3D" id="2.70.40.10">
    <property type="match status" value="1"/>
</dbReference>
<name>A0A1F6GZ17_9PROT</name>
<evidence type="ECO:0000256" key="1">
    <source>
        <dbReference type="ARBA" id="ARBA00006581"/>
    </source>
</evidence>
<dbReference type="InterPro" id="IPR029054">
    <property type="entry name" value="dUTPase-like"/>
</dbReference>
<dbReference type="Pfam" id="PF00692">
    <property type="entry name" value="dUTPase"/>
    <property type="match status" value="1"/>
</dbReference>
<dbReference type="CDD" id="cd07557">
    <property type="entry name" value="trimeric_dUTPase"/>
    <property type="match status" value="1"/>
</dbReference>
<accession>A0A1F6GZ17</accession>
<dbReference type="EC" id="3.6.1.23" evidence="2"/>
<dbReference type="EMBL" id="MFNF01000017">
    <property type="protein sequence ID" value="OGH03413.1"/>
    <property type="molecule type" value="Genomic_DNA"/>
</dbReference>
<dbReference type="InterPro" id="IPR033704">
    <property type="entry name" value="dUTPase_trimeric"/>
</dbReference>